<comment type="caution">
    <text evidence="4">The sequence shown here is derived from an EMBL/GenBank/DDBJ whole genome shotgun (WGS) entry which is preliminary data.</text>
</comment>
<evidence type="ECO:0000313" key="3">
    <source>
        <dbReference type="EMBL" id="TMJ06291.1"/>
    </source>
</evidence>
<dbReference type="EMBL" id="VBAJ01000233">
    <property type="protein sequence ID" value="TMJ06291.1"/>
    <property type="molecule type" value="Genomic_DNA"/>
</dbReference>
<evidence type="ECO:0000259" key="2">
    <source>
        <dbReference type="SMART" id="SM00867"/>
    </source>
</evidence>
<feature type="domain" description="Lipid/polyisoprenoid-binding YceI-like" evidence="2">
    <location>
        <begin position="52"/>
        <end position="226"/>
    </location>
</feature>
<dbReference type="PANTHER" id="PTHR34406:SF1">
    <property type="entry name" value="PROTEIN YCEI"/>
    <property type="match status" value="1"/>
</dbReference>
<dbReference type="InterPro" id="IPR007372">
    <property type="entry name" value="Lipid/polyisoprenoid-bd_YceI"/>
</dbReference>
<accession>A0A537LVM7</accession>
<comment type="similarity">
    <text evidence="1">Belongs to the UPF0312 family.</text>
</comment>
<dbReference type="SUPFAM" id="SSF101874">
    <property type="entry name" value="YceI-like"/>
    <property type="match status" value="1"/>
</dbReference>
<dbReference type="Pfam" id="PF04264">
    <property type="entry name" value="YceI"/>
    <property type="match status" value="1"/>
</dbReference>
<name>A0A537LVM7_9BACT</name>
<evidence type="ECO:0000313" key="5">
    <source>
        <dbReference type="Proteomes" id="UP000315217"/>
    </source>
</evidence>
<evidence type="ECO:0000313" key="4">
    <source>
        <dbReference type="EMBL" id="TMJ12064.1"/>
    </source>
</evidence>
<dbReference type="PANTHER" id="PTHR34406">
    <property type="entry name" value="PROTEIN YCEI"/>
    <property type="match status" value="1"/>
</dbReference>
<dbReference type="Proteomes" id="UP000318661">
    <property type="component" value="Unassembled WGS sequence"/>
</dbReference>
<evidence type="ECO:0000256" key="1">
    <source>
        <dbReference type="ARBA" id="ARBA00008812"/>
    </source>
</evidence>
<dbReference type="EMBL" id="VBAI01000035">
    <property type="protein sequence ID" value="TMJ12064.1"/>
    <property type="molecule type" value="Genomic_DNA"/>
</dbReference>
<sequence length="229" mass="25107">MWRVGHGGLMEGPSVVSVRMWWFTAALCAIVIGVPPGSHLPVAVAAPATTQRFVIVPEESQVAYRVGETLIREDNRFNVAVGISRAVRGEIVIDRANPRASQVGPITVDISQFQSDSQRRDSAIQERWLESARFPIAEFTPTRIEGLPAQYEEGREIAVRIIGNLKVRGVVKSVTFTTALKLQGPQLTGTAATKVLMTDFGFDPPSILGILRAQNEVEIEFRFLARSAP</sequence>
<dbReference type="AlphaFoldDB" id="A0A537LVM7"/>
<protein>
    <submittedName>
        <fullName evidence="4">YceI family protein</fullName>
    </submittedName>
</protein>
<dbReference type="Proteomes" id="UP000315217">
    <property type="component" value="Unassembled WGS sequence"/>
</dbReference>
<proteinExistence type="inferred from homology"/>
<gene>
    <name evidence="4" type="ORF">E6G98_03735</name>
    <name evidence="3" type="ORF">E6G99_09040</name>
</gene>
<organism evidence="4 5">
    <name type="scientific">Candidatus Segetimicrobium genomatis</name>
    <dbReference type="NCBI Taxonomy" id="2569760"/>
    <lineage>
        <taxon>Bacteria</taxon>
        <taxon>Bacillati</taxon>
        <taxon>Candidatus Sysuimicrobiota</taxon>
        <taxon>Candidatus Sysuimicrobiia</taxon>
        <taxon>Candidatus Sysuimicrobiales</taxon>
        <taxon>Candidatus Segetimicrobiaceae</taxon>
        <taxon>Candidatus Segetimicrobium</taxon>
    </lineage>
</organism>
<dbReference type="Gene3D" id="2.40.128.110">
    <property type="entry name" value="Lipid/polyisoprenoid-binding, YceI-like"/>
    <property type="match status" value="1"/>
</dbReference>
<dbReference type="InterPro" id="IPR036761">
    <property type="entry name" value="TTHA0802/YceI-like_sf"/>
</dbReference>
<reference evidence="5 6" key="1">
    <citation type="journal article" date="2019" name="Nat. Microbiol.">
        <title>Mediterranean grassland soil C-N compound turnover is dependent on rainfall and depth, and is mediated by genomically divergent microorganisms.</title>
        <authorList>
            <person name="Diamond S."/>
            <person name="Andeer P.F."/>
            <person name="Li Z."/>
            <person name="Crits-Christoph A."/>
            <person name="Burstein D."/>
            <person name="Anantharaman K."/>
            <person name="Lane K.R."/>
            <person name="Thomas B.C."/>
            <person name="Pan C."/>
            <person name="Northen T.R."/>
            <person name="Banfield J.F."/>
        </authorList>
    </citation>
    <scope>NUCLEOTIDE SEQUENCE [LARGE SCALE GENOMIC DNA]</scope>
    <source>
        <strain evidence="4">NP_1</strain>
        <strain evidence="3">NP_2</strain>
    </source>
</reference>
<dbReference type="SMART" id="SM00867">
    <property type="entry name" value="YceI"/>
    <property type="match status" value="1"/>
</dbReference>
<evidence type="ECO:0000313" key="6">
    <source>
        <dbReference type="Proteomes" id="UP000318661"/>
    </source>
</evidence>